<name>A0A9D1WAF8_9SPHI</name>
<dbReference type="Pfam" id="PF01743">
    <property type="entry name" value="PolyA_pol"/>
    <property type="match status" value="1"/>
</dbReference>
<keyword evidence="1 4" id="KW-0808">Transferase</keyword>
<accession>A0A9D1WAF8</accession>
<reference evidence="7" key="2">
    <citation type="submission" date="2021-04" db="EMBL/GenBank/DDBJ databases">
        <authorList>
            <person name="Gilroy R."/>
        </authorList>
    </citation>
    <scope>NUCLEOTIDE SEQUENCE</scope>
    <source>
        <strain evidence="7">1719</strain>
    </source>
</reference>
<dbReference type="PANTHER" id="PTHR13734:SF5">
    <property type="entry name" value="CCA TRNA NUCLEOTIDYLTRANSFERASE, MITOCHONDRIAL"/>
    <property type="match status" value="1"/>
</dbReference>
<dbReference type="InterPro" id="IPR043519">
    <property type="entry name" value="NT_sf"/>
</dbReference>
<evidence type="ECO:0000259" key="5">
    <source>
        <dbReference type="Pfam" id="PF01743"/>
    </source>
</evidence>
<dbReference type="InterPro" id="IPR002646">
    <property type="entry name" value="PolA_pol_head_dom"/>
</dbReference>
<protein>
    <submittedName>
        <fullName evidence="7">tRNA nucleotidyltransferase</fullName>
    </submittedName>
</protein>
<evidence type="ECO:0000313" key="8">
    <source>
        <dbReference type="Proteomes" id="UP000824156"/>
    </source>
</evidence>
<comment type="caution">
    <text evidence="7">The sequence shown here is derived from an EMBL/GenBank/DDBJ whole genome shotgun (WGS) entry which is preliminary data.</text>
</comment>
<evidence type="ECO:0000259" key="6">
    <source>
        <dbReference type="Pfam" id="PF12627"/>
    </source>
</evidence>
<keyword evidence="3 4" id="KW-0694">RNA-binding</keyword>
<evidence type="ECO:0000256" key="4">
    <source>
        <dbReference type="RuleBase" id="RU003953"/>
    </source>
</evidence>
<feature type="domain" description="tRNA nucleotidyltransferase/poly(A) polymerase RNA and SrmB- binding" evidence="6">
    <location>
        <begin position="178"/>
        <end position="214"/>
    </location>
</feature>
<evidence type="ECO:0000313" key="7">
    <source>
        <dbReference type="EMBL" id="HIX55501.1"/>
    </source>
</evidence>
<dbReference type="EMBL" id="DXEZ01000305">
    <property type="protein sequence ID" value="HIX55501.1"/>
    <property type="molecule type" value="Genomic_DNA"/>
</dbReference>
<dbReference type="SUPFAM" id="SSF81891">
    <property type="entry name" value="Poly A polymerase C-terminal region-like"/>
    <property type="match status" value="1"/>
</dbReference>
<dbReference type="InterPro" id="IPR032828">
    <property type="entry name" value="PolyA_RNA-bd"/>
</dbReference>
<dbReference type="GO" id="GO:0016779">
    <property type="term" value="F:nucleotidyltransferase activity"/>
    <property type="evidence" value="ECO:0007669"/>
    <property type="project" value="InterPro"/>
</dbReference>
<dbReference type="Gene3D" id="3.30.460.10">
    <property type="entry name" value="Beta Polymerase, domain 2"/>
    <property type="match status" value="1"/>
</dbReference>
<organism evidence="7 8">
    <name type="scientific">Candidatus Sphingobacterium stercoripullorum</name>
    <dbReference type="NCBI Taxonomy" id="2838759"/>
    <lineage>
        <taxon>Bacteria</taxon>
        <taxon>Pseudomonadati</taxon>
        <taxon>Bacteroidota</taxon>
        <taxon>Sphingobacteriia</taxon>
        <taxon>Sphingobacteriales</taxon>
        <taxon>Sphingobacteriaceae</taxon>
        <taxon>Sphingobacterium</taxon>
    </lineage>
</organism>
<dbReference type="GO" id="GO:0000166">
    <property type="term" value="F:nucleotide binding"/>
    <property type="evidence" value="ECO:0007669"/>
    <property type="project" value="UniProtKB-KW"/>
</dbReference>
<evidence type="ECO:0000256" key="3">
    <source>
        <dbReference type="ARBA" id="ARBA00022884"/>
    </source>
</evidence>
<keyword evidence="2" id="KW-0547">Nucleotide-binding</keyword>
<dbReference type="FunFam" id="3.30.460.10:FF:000033">
    <property type="entry name" value="Poly A polymerase head domain protein"/>
    <property type="match status" value="1"/>
</dbReference>
<evidence type="ECO:0000256" key="1">
    <source>
        <dbReference type="ARBA" id="ARBA00022679"/>
    </source>
</evidence>
<dbReference type="Proteomes" id="UP000824156">
    <property type="component" value="Unassembled WGS sequence"/>
</dbReference>
<dbReference type="Pfam" id="PF12627">
    <property type="entry name" value="PolyA_pol_RNAbd"/>
    <property type="match status" value="1"/>
</dbReference>
<dbReference type="Gene3D" id="1.10.3090.10">
    <property type="entry name" value="cca-adding enzyme, domain 2"/>
    <property type="match status" value="1"/>
</dbReference>
<dbReference type="CDD" id="cd05398">
    <property type="entry name" value="NT_ClassII-CCAase"/>
    <property type="match status" value="1"/>
</dbReference>
<sequence>MVEYLQHSIFKVISDTAEELSITCFVIGGYVRDQIMNRPFKNDIDILVLGSGIGFAEKLGEKLKTKVYVYKRFGTAMLQYDNIQIEVVGARKESYRSDSRKPIVEDGTLKDDQSRRDFTINTLAISLNKKTLGELLDPFDGLKDIELRTIKTPLEPAKTFSDDPLRMMRAVRFATQLNFKIHIDAIEAISNNRERIKIVSKERIIDELNKIILS</sequence>
<evidence type="ECO:0000256" key="2">
    <source>
        <dbReference type="ARBA" id="ARBA00022741"/>
    </source>
</evidence>
<gene>
    <name evidence="7" type="ORF">H9853_10790</name>
</gene>
<comment type="similarity">
    <text evidence="4">Belongs to the tRNA nucleotidyltransferase/poly(A) polymerase family.</text>
</comment>
<dbReference type="GO" id="GO:0001680">
    <property type="term" value="P:tRNA 3'-terminal CCA addition"/>
    <property type="evidence" value="ECO:0007669"/>
    <property type="project" value="TreeGrafter"/>
</dbReference>
<proteinExistence type="inferred from homology"/>
<dbReference type="SUPFAM" id="SSF81301">
    <property type="entry name" value="Nucleotidyltransferase"/>
    <property type="match status" value="1"/>
</dbReference>
<reference evidence="7" key="1">
    <citation type="journal article" date="2021" name="PeerJ">
        <title>Extensive microbial diversity within the chicken gut microbiome revealed by metagenomics and culture.</title>
        <authorList>
            <person name="Gilroy R."/>
            <person name="Ravi A."/>
            <person name="Getino M."/>
            <person name="Pursley I."/>
            <person name="Horton D.L."/>
            <person name="Alikhan N.F."/>
            <person name="Baker D."/>
            <person name="Gharbi K."/>
            <person name="Hall N."/>
            <person name="Watson M."/>
            <person name="Adriaenssens E.M."/>
            <person name="Foster-Nyarko E."/>
            <person name="Jarju S."/>
            <person name="Secka A."/>
            <person name="Antonio M."/>
            <person name="Oren A."/>
            <person name="Chaudhuri R.R."/>
            <person name="La Ragione R."/>
            <person name="Hildebrand F."/>
            <person name="Pallen M.J."/>
        </authorList>
    </citation>
    <scope>NUCLEOTIDE SEQUENCE</scope>
    <source>
        <strain evidence="7">1719</strain>
    </source>
</reference>
<dbReference type="AlphaFoldDB" id="A0A9D1WAF8"/>
<feature type="domain" description="Poly A polymerase head" evidence="5">
    <location>
        <begin position="24"/>
        <end position="150"/>
    </location>
</feature>
<dbReference type="GO" id="GO:0003723">
    <property type="term" value="F:RNA binding"/>
    <property type="evidence" value="ECO:0007669"/>
    <property type="project" value="UniProtKB-KW"/>
</dbReference>
<feature type="non-terminal residue" evidence="7">
    <location>
        <position position="214"/>
    </location>
</feature>
<dbReference type="PANTHER" id="PTHR13734">
    <property type="entry name" value="TRNA-NUCLEOTIDYLTRANSFERASE"/>
    <property type="match status" value="1"/>
</dbReference>